<dbReference type="InterPro" id="IPR036390">
    <property type="entry name" value="WH_DNA-bd_sf"/>
</dbReference>
<dbReference type="Pfam" id="PF01978">
    <property type="entry name" value="TrmB"/>
    <property type="match status" value="1"/>
</dbReference>
<dbReference type="KEGG" id="mhor:MSHOH_1079"/>
<reference evidence="2 3" key="1">
    <citation type="submission" date="2014-07" db="EMBL/GenBank/DDBJ databases">
        <title>Methanogenic archaea and the global carbon cycle.</title>
        <authorList>
            <person name="Henriksen J.R."/>
            <person name="Luke J."/>
            <person name="Reinhart S."/>
            <person name="Benedict M.N."/>
            <person name="Youngblut N.D."/>
            <person name="Metcalf M.E."/>
            <person name="Whitaker R.J."/>
            <person name="Metcalf W.W."/>
        </authorList>
    </citation>
    <scope>NUCLEOTIDE SEQUENCE [LARGE SCALE GENOMIC DNA]</scope>
    <source>
        <strain evidence="2 3">HB-1</strain>
    </source>
</reference>
<dbReference type="PATRIC" id="fig|1434110.4.peg.1341"/>
<feature type="domain" description="Transcription regulator TrmB N-terminal" evidence="1">
    <location>
        <begin position="9"/>
        <end position="76"/>
    </location>
</feature>
<evidence type="ECO:0000313" key="2">
    <source>
        <dbReference type="EMBL" id="AKB77562.1"/>
    </source>
</evidence>
<dbReference type="AlphaFoldDB" id="A0A0E3SCA3"/>
<dbReference type="PANTHER" id="PTHR34293">
    <property type="entry name" value="HTH-TYPE TRANSCRIPTIONAL REGULATOR TRMBL2"/>
    <property type="match status" value="1"/>
</dbReference>
<proteinExistence type="predicted"/>
<dbReference type="Gene3D" id="1.10.10.10">
    <property type="entry name" value="Winged helix-like DNA-binding domain superfamily/Winged helix DNA-binding domain"/>
    <property type="match status" value="1"/>
</dbReference>
<dbReference type="Proteomes" id="UP000033101">
    <property type="component" value="Chromosome"/>
</dbReference>
<protein>
    <submittedName>
        <fullName evidence="2">Transcriptional regulator, TrmB family</fullName>
    </submittedName>
</protein>
<organism evidence="2 3">
    <name type="scientific">Methanosarcina horonobensis HB-1 = JCM 15518</name>
    <dbReference type="NCBI Taxonomy" id="1434110"/>
    <lineage>
        <taxon>Archaea</taxon>
        <taxon>Methanobacteriati</taxon>
        <taxon>Methanobacteriota</taxon>
        <taxon>Stenosarchaea group</taxon>
        <taxon>Methanomicrobia</taxon>
        <taxon>Methanosarcinales</taxon>
        <taxon>Methanosarcinaceae</taxon>
        <taxon>Methanosarcina</taxon>
    </lineage>
</organism>
<dbReference type="SUPFAM" id="SSF46785">
    <property type="entry name" value="Winged helix' DNA-binding domain"/>
    <property type="match status" value="1"/>
</dbReference>
<dbReference type="RefSeq" id="WP_048138039.1">
    <property type="nucleotide sequence ID" value="NZ_CP009516.1"/>
</dbReference>
<dbReference type="OrthoDB" id="30795at2157"/>
<dbReference type="EMBL" id="CP009516">
    <property type="protein sequence ID" value="AKB77562.1"/>
    <property type="molecule type" value="Genomic_DNA"/>
</dbReference>
<name>A0A0E3SCA3_9EURY</name>
<dbReference type="PANTHER" id="PTHR34293:SF1">
    <property type="entry name" value="HTH-TYPE TRANSCRIPTIONAL REGULATOR TRMBL2"/>
    <property type="match status" value="1"/>
</dbReference>
<dbReference type="InterPro" id="IPR051797">
    <property type="entry name" value="TrmB-like"/>
</dbReference>
<dbReference type="GeneID" id="24830241"/>
<dbReference type="STRING" id="1434110.MSHOH_1079"/>
<dbReference type="InterPro" id="IPR036388">
    <property type="entry name" value="WH-like_DNA-bd_sf"/>
</dbReference>
<keyword evidence="3" id="KW-1185">Reference proteome</keyword>
<dbReference type="HOGENOM" id="CLU_156334_0_0_2"/>
<dbReference type="InterPro" id="IPR002831">
    <property type="entry name" value="Tscrpt_reg_TrmB_N"/>
</dbReference>
<evidence type="ECO:0000313" key="3">
    <source>
        <dbReference type="Proteomes" id="UP000033101"/>
    </source>
</evidence>
<accession>A0A0E3SCA3</accession>
<gene>
    <name evidence="2" type="ORF">MSHOH_1079</name>
</gene>
<sequence>MYPELVGKLQKLGFTENEAKIYIGLLSLGEATAREIHEFTHVPRPKIYATLERMSKKKYIEVIEGTPAYFRSIDPEQLTERLRNEFLFSLNETLKELNSAGYGMKNRCVNSRYAFPLSLKKEFNEEKREENILKGR</sequence>
<evidence type="ECO:0000259" key="1">
    <source>
        <dbReference type="Pfam" id="PF01978"/>
    </source>
</evidence>